<feature type="transmembrane region" description="Helical" evidence="8">
    <location>
        <begin position="137"/>
        <end position="157"/>
    </location>
</feature>
<dbReference type="GO" id="GO:0008081">
    <property type="term" value="F:phosphoric diester hydrolase activity"/>
    <property type="evidence" value="ECO:0007669"/>
    <property type="project" value="InterPro"/>
</dbReference>
<evidence type="ECO:0000313" key="11">
    <source>
        <dbReference type="Proteomes" id="UP000549394"/>
    </source>
</evidence>
<evidence type="ECO:0000256" key="6">
    <source>
        <dbReference type="ARBA" id="ARBA00023180"/>
    </source>
</evidence>
<feature type="transmembrane region" description="Helical" evidence="8">
    <location>
        <begin position="203"/>
        <end position="224"/>
    </location>
</feature>
<dbReference type="Proteomes" id="UP000549394">
    <property type="component" value="Unassembled WGS sequence"/>
</dbReference>
<protein>
    <submittedName>
        <fullName evidence="10">DgyrCDS2198</fullName>
    </submittedName>
</protein>
<dbReference type="PANTHER" id="PTHR23344:SF50">
    <property type="entry name" value="GP-PDE DOMAIN-CONTAINING PROTEIN"/>
    <property type="match status" value="1"/>
</dbReference>
<feature type="transmembrane region" description="Helical" evidence="8">
    <location>
        <begin position="515"/>
        <end position="537"/>
    </location>
</feature>
<evidence type="ECO:0000256" key="2">
    <source>
        <dbReference type="ARBA" id="ARBA00022692"/>
    </source>
</evidence>
<dbReference type="OrthoDB" id="1058301at2759"/>
<gene>
    <name evidence="10" type="ORF">DGYR_LOCUS2049</name>
</gene>
<evidence type="ECO:0000256" key="7">
    <source>
        <dbReference type="SAM" id="MobiDB-lite"/>
    </source>
</evidence>
<keyword evidence="6" id="KW-0325">Glycoprotein</keyword>
<keyword evidence="5 8" id="KW-0472">Membrane</keyword>
<evidence type="ECO:0000256" key="4">
    <source>
        <dbReference type="ARBA" id="ARBA00022989"/>
    </source>
</evidence>
<keyword evidence="4 8" id="KW-1133">Transmembrane helix</keyword>
<dbReference type="GO" id="GO:0016020">
    <property type="term" value="C:membrane"/>
    <property type="evidence" value="ECO:0007669"/>
    <property type="project" value="UniProtKB-SubCell"/>
</dbReference>
<comment type="subcellular location">
    <subcellularLocation>
        <location evidence="1">Membrane</location>
        <topology evidence="1">Multi-pass membrane protein</topology>
    </subcellularLocation>
</comment>
<dbReference type="AlphaFoldDB" id="A0A7I8VAU3"/>
<sequence>MISHLLRKMRGSIKRKIQSGYRHHYVSQCITGCLGCRWKRYRQSRHATRWEHILWIIYFLVTLAFIVFWFLYWIAIKNDSNNINWYVFEKLHKWLDVYRLVLALTGTTFAYLLLIAILLISHLILGYQLYIHILHRGVFTLIIIMCVIFVILLSKIYKEGYPLLNQSMMAMAPFVWMLVVVFLTGCSWLVGNKYVTLQEKVHKAALVTIYAIIMLFCYLFAIGIESPCFTSQISAKPRFVAHRGASAIGPENTIYSFNKALEHGAFVLESDVVQTADGELILLHDKTFRRTTNIKDIEGGKFKNTEPCALNYSFIETLDAGSWFLEQDPFRTKSSLTDVEKAEIRKQKIPRLSDLVDLATKANVSILFDLNRSTACDGKNATSEETKMRDIHFNDQAREIIENSKLPKRNVWWLESAKTSKPIEFTLVGEGKSGYQTVEELKEKKIDLVNYQHIVSRYGEDLKAYKYNNISTNVYVVDASWLFSVCWCAGIESVTTNEIQNLSKLASPDWRMSKLVWRILIAIFTVLSASFATLVIVCSARRHRLRRTSSVSLSSEQRTSLSSSRKAVSFIQISTPTGGKEQLLDDRGTESLSISRKTEMEADMEPRMIPQLSISVTSLADPIATKAPSNIEKY</sequence>
<name>A0A7I8VAU3_9ANNE</name>
<organism evidence="10 11">
    <name type="scientific">Dimorphilus gyrociliatus</name>
    <dbReference type="NCBI Taxonomy" id="2664684"/>
    <lineage>
        <taxon>Eukaryota</taxon>
        <taxon>Metazoa</taxon>
        <taxon>Spiralia</taxon>
        <taxon>Lophotrochozoa</taxon>
        <taxon>Annelida</taxon>
        <taxon>Polychaeta</taxon>
        <taxon>Polychaeta incertae sedis</taxon>
        <taxon>Dinophilidae</taxon>
        <taxon>Dimorphilus</taxon>
    </lineage>
</organism>
<proteinExistence type="predicted"/>
<dbReference type="Gene3D" id="3.20.20.190">
    <property type="entry name" value="Phosphatidylinositol (PI) phosphodiesterase"/>
    <property type="match status" value="1"/>
</dbReference>
<accession>A0A7I8VAU3</accession>
<feature type="transmembrane region" description="Helical" evidence="8">
    <location>
        <begin position="100"/>
        <end position="125"/>
    </location>
</feature>
<dbReference type="InterPro" id="IPR017946">
    <property type="entry name" value="PLC-like_Pdiesterase_TIM-brl"/>
</dbReference>
<feature type="transmembrane region" description="Helical" evidence="8">
    <location>
        <begin position="169"/>
        <end position="191"/>
    </location>
</feature>
<keyword evidence="11" id="KW-1185">Reference proteome</keyword>
<evidence type="ECO:0000313" key="10">
    <source>
        <dbReference type="EMBL" id="CAD5112996.1"/>
    </source>
</evidence>
<evidence type="ECO:0000256" key="1">
    <source>
        <dbReference type="ARBA" id="ARBA00004141"/>
    </source>
</evidence>
<evidence type="ECO:0000256" key="3">
    <source>
        <dbReference type="ARBA" id="ARBA00022801"/>
    </source>
</evidence>
<dbReference type="EMBL" id="CAJFCJ010000003">
    <property type="protein sequence ID" value="CAD5112996.1"/>
    <property type="molecule type" value="Genomic_DNA"/>
</dbReference>
<evidence type="ECO:0000259" key="9">
    <source>
        <dbReference type="PROSITE" id="PS51704"/>
    </source>
</evidence>
<comment type="caution">
    <text evidence="10">The sequence shown here is derived from an EMBL/GenBank/DDBJ whole genome shotgun (WGS) entry which is preliminary data.</text>
</comment>
<keyword evidence="2 8" id="KW-0812">Transmembrane</keyword>
<feature type="region of interest" description="Disordered" evidence="7">
    <location>
        <begin position="579"/>
        <end position="600"/>
    </location>
</feature>
<evidence type="ECO:0000256" key="5">
    <source>
        <dbReference type="ARBA" id="ARBA00023136"/>
    </source>
</evidence>
<dbReference type="GO" id="GO:0006629">
    <property type="term" value="P:lipid metabolic process"/>
    <property type="evidence" value="ECO:0007669"/>
    <property type="project" value="InterPro"/>
</dbReference>
<dbReference type="PROSITE" id="PS51704">
    <property type="entry name" value="GP_PDE"/>
    <property type="match status" value="1"/>
</dbReference>
<evidence type="ECO:0000256" key="8">
    <source>
        <dbReference type="SAM" id="Phobius"/>
    </source>
</evidence>
<dbReference type="PANTHER" id="PTHR23344">
    <property type="entry name" value="GLYCEROPHOSPHORYL DIESTER PHOSPHODIESTERASE"/>
    <property type="match status" value="1"/>
</dbReference>
<feature type="domain" description="GP-PDE" evidence="9">
    <location>
        <begin position="237"/>
        <end position="506"/>
    </location>
</feature>
<dbReference type="InterPro" id="IPR030395">
    <property type="entry name" value="GP_PDE_dom"/>
</dbReference>
<dbReference type="SUPFAM" id="SSF51695">
    <property type="entry name" value="PLC-like phosphodiesterases"/>
    <property type="match status" value="1"/>
</dbReference>
<keyword evidence="3" id="KW-0378">Hydrolase</keyword>
<reference evidence="10 11" key="1">
    <citation type="submission" date="2020-08" db="EMBL/GenBank/DDBJ databases">
        <authorList>
            <person name="Hejnol A."/>
        </authorList>
    </citation>
    <scope>NUCLEOTIDE SEQUENCE [LARGE SCALE GENOMIC DNA]</scope>
</reference>
<dbReference type="Pfam" id="PF03009">
    <property type="entry name" value="GDPD"/>
    <property type="match status" value="1"/>
</dbReference>
<feature type="transmembrane region" description="Helical" evidence="8">
    <location>
        <begin position="53"/>
        <end position="75"/>
    </location>
</feature>